<protein>
    <submittedName>
        <fullName evidence="2">EGF-like domain-containing protein</fullName>
    </submittedName>
</protein>
<evidence type="ECO:0000313" key="1">
    <source>
        <dbReference type="Proteomes" id="UP000887579"/>
    </source>
</evidence>
<name>A0AC34F111_9BILA</name>
<dbReference type="WBParaSite" id="ES5_v2.g10510.t1">
    <property type="protein sequence ID" value="ES5_v2.g10510.t1"/>
    <property type="gene ID" value="ES5_v2.g10510"/>
</dbReference>
<organism evidence="1 2">
    <name type="scientific">Panagrolaimus sp. ES5</name>
    <dbReference type="NCBI Taxonomy" id="591445"/>
    <lineage>
        <taxon>Eukaryota</taxon>
        <taxon>Metazoa</taxon>
        <taxon>Ecdysozoa</taxon>
        <taxon>Nematoda</taxon>
        <taxon>Chromadorea</taxon>
        <taxon>Rhabditida</taxon>
        <taxon>Tylenchina</taxon>
        <taxon>Panagrolaimomorpha</taxon>
        <taxon>Panagrolaimoidea</taxon>
        <taxon>Panagrolaimidae</taxon>
        <taxon>Panagrolaimus</taxon>
    </lineage>
</organism>
<dbReference type="Proteomes" id="UP000887579">
    <property type="component" value="Unplaced"/>
</dbReference>
<accession>A0AC34F111</accession>
<sequence>MLLAFVFIGLLSFSYCNNDDSSSREAASNYECQNGGILKDGKCQCQSGFLGSRCQRTMHCAGHKIKIDGSCVKCDDGYIGLYCDVIQCKNGERLYGEICNCTKPWSGRVCDQLLTSDVYLYYNRMITQYGPIGALIILPMILIRYGCSKLARKRQVKRVERSIEEQNKTDVSASIVADLLHK</sequence>
<evidence type="ECO:0000313" key="2">
    <source>
        <dbReference type="WBParaSite" id="ES5_v2.g10510.t1"/>
    </source>
</evidence>
<proteinExistence type="predicted"/>
<reference evidence="2" key="1">
    <citation type="submission" date="2022-11" db="UniProtKB">
        <authorList>
            <consortium name="WormBaseParasite"/>
        </authorList>
    </citation>
    <scope>IDENTIFICATION</scope>
</reference>